<evidence type="ECO:0000256" key="8">
    <source>
        <dbReference type="SAM" id="MobiDB-lite"/>
    </source>
</evidence>
<dbReference type="InterPro" id="IPR027417">
    <property type="entry name" value="P-loop_NTPase"/>
</dbReference>
<evidence type="ECO:0000256" key="5">
    <source>
        <dbReference type="ARBA" id="ARBA00022840"/>
    </source>
</evidence>
<evidence type="ECO:0000256" key="1">
    <source>
        <dbReference type="ARBA" id="ARBA00004167"/>
    </source>
</evidence>
<evidence type="ECO:0000256" key="4">
    <source>
        <dbReference type="ARBA" id="ARBA00022741"/>
    </source>
</evidence>
<evidence type="ECO:0000256" key="7">
    <source>
        <dbReference type="ARBA" id="ARBA00023136"/>
    </source>
</evidence>
<feature type="domain" description="AAA+ ATPase" evidence="9">
    <location>
        <begin position="169"/>
        <end position="300"/>
    </location>
</feature>
<sequence length="392" mass="44058">MTDEEYSDDGVLVDEEEDEEEEGETAAPSPSIFSPELRAVMHVWNNYKAMKKRRLGSSTDPPAAPGANAPAQQAQRRRKRKSRVLFPSDSRKFLPKQKRSRAKPFLFLFSIIVFLQVYNAIENLDDHVLKYDLESLEKTLAREVFGQKRAMETLMDHLQDYLSTYSHQRPLALSVHGPSGVGKSHLGRLLARHFRSVVGDKLVVQYFTAHSCPPEEDPGRCAAELAAHVTRVTALADEDDHIPLVVLDEAQLMRPAMLDALLDLLKPDQSNELLNVVYVLLSNLGQEHITRHVLHNSSSSSSSWKGQGMEDMLRSSLAEAHPLWAEVDVVALLLLEKSHVVECFLEEMMREGFYPELGHVEQLAAELSYYSAGGRQYSQNGCKQVVARVNTL</sequence>
<keyword evidence="6" id="KW-1133">Transmembrane helix</keyword>
<organism evidence="10 11">
    <name type="scientific">Coilia grayii</name>
    <name type="common">Gray's grenadier anchovy</name>
    <dbReference type="NCBI Taxonomy" id="363190"/>
    <lineage>
        <taxon>Eukaryota</taxon>
        <taxon>Metazoa</taxon>
        <taxon>Chordata</taxon>
        <taxon>Craniata</taxon>
        <taxon>Vertebrata</taxon>
        <taxon>Euteleostomi</taxon>
        <taxon>Actinopterygii</taxon>
        <taxon>Neopterygii</taxon>
        <taxon>Teleostei</taxon>
        <taxon>Clupei</taxon>
        <taxon>Clupeiformes</taxon>
        <taxon>Clupeoidei</taxon>
        <taxon>Engraulidae</taxon>
        <taxon>Coilinae</taxon>
        <taxon>Coilia</taxon>
    </lineage>
</organism>
<evidence type="ECO:0000259" key="9">
    <source>
        <dbReference type="SMART" id="SM00382"/>
    </source>
</evidence>
<evidence type="ECO:0000256" key="3">
    <source>
        <dbReference type="ARBA" id="ARBA00022692"/>
    </source>
</evidence>
<keyword evidence="5" id="KW-0067">ATP-binding</keyword>
<dbReference type="PRINTS" id="PR00300">
    <property type="entry name" value="CLPPROTEASEA"/>
</dbReference>
<keyword evidence="4" id="KW-0547">Nucleotide-binding</keyword>
<evidence type="ECO:0000313" key="10">
    <source>
        <dbReference type="EMBL" id="KAL2091822.1"/>
    </source>
</evidence>
<evidence type="ECO:0000256" key="2">
    <source>
        <dbReference type="ARBA" id="ARBA00006235"/>
    </source>
</evidence>
<evidence type="ECO:0000256" key="6">
    <source>
        <dbReference type="ARBA" id="ARBA00022989"/>
    </source>
</evidence>
<feature type="region of interest" description="Disordered" evidence="8">
    <location>
        <begin position="1"/>
        <end position="34"/>
    </location>
</feature>
<keyword evidence="3" id="KW-0812">Transmembrane</keyword>
<dbReference type="SUPFAM" id="SSF52540">
    <property type="entry name" value="P-loop containing nucleoside triphosphate hydrolases"/>
    <property type="match status" value="1"/>
</dbReference>
<dbReference type="InterPro" id="IPR001270">
    <property type="entry name" value="ClpA/B"/>
</dbReference>
<name>A0ABD1JY92_9TELE</name>
<reference evidence="10 11" key="1">
    <citation type="submission" date="2024-09" db="EMBL/GenBank/DDBJ databases">
        <title>A chromosome-level genome assembly of Gray's grenadier anchovy, Coilia grayii.</title>
        <authorList>
            <person name="Fu Z."/>
        </authorList>
    </citation>
    <scope>NUCLEOTIDE SEQUENCE [LARGE SCALE GENOMIC DNA]</scope>
    <source>
        <strain evidence="10">G4</strain>
        <tissue evidence="10">Muscle</tissue>
    </source>
</reference>
<dbReference type="Pfam" id="PF06309">
    <property type="entry name" value="Torsin"/>
    <property type="match status" value="1"/>
</dbReference>
<dbReference type="Proteomes" id="UP001591681">
    <property type="component" value="Unassembled WGS sequence"/>
</dbReference>
<comment type="similarity">
    <text evidence="2">Belongs to the ClpA/ClpB family. Torsin subfamily.</text>
</comment>
<gene>
    <name evidence="10" type="ORF">ACEWY4_011620</name>
</gene>
<dbReference type="GO" id="GO:0005737">
    <property type="term" value="C:cytoplasm"/>
    <property type="evidence" value="ECO:0007669"/>
    <property type="project" value="UniProtKB-ARBA"/>
</dbReference>
<keyword evidence="7" id="KW-0472">Membrane</keyword>
<proteinExistence type="inferred from homology"/>
<dbReference type="SMART" id="SM00382">
    <property type="entry name" value="AAA"/>
    <property type="match status" value="1"/>
</dbReference>
<dbReference type="AlphaFoldDB" id="A0ABD1JY92"/>
<feature type="compositionally biased region" description="Low complexity" evidence="8">
    <location>
        <begin position="65"/>
        <end position="74"/>
    </location>
</feature>
<accession>A0ABD1JY92</accession>
<protein>
    <recommendedName>
        <fullName evidence="9">AAA+ ATPase domain-containing protein</fullName>
    </recommendedName>
</protein>
<keyword evidence="11" id="KW-1185">Reference proteome</keyword>
<evidence type="ECO:0000313" key="11">
    <source>
        <dbReference type="Proteomes" id="UP001591681"/>
    </source>
</evidence>
<dbReference type="GO" id="GO:0016020">
    <property type="term" value="C:membrane"/>
    <property type="evidence" value="ECO:0007669"/>
    <property type="project" value="UniProtKB-SubCell"/>
</dbReference>
<feature type="region of interest" description="Disordered" evidence="8">
    <location>
        <begin position="54"/>
        <end position="83"/>
    </location>
</feature>
<feature type="compositionally biased region" description="Acidic residues" evidence="8">
    <location>
        <begin position="1"/>
        <end position="24"/>
    </location>
</feature>
<dbReference type="PANTHER" id="PTHR10760">
    <property type="entry name" value="TORSIN"/>
    <property type="match status" value="1"/>
</dbReference>
<dbReference type="InterPro" id="IPR003593">
    <property type="entry name" value="AAA+_ATPase"/>
</dbReference>
<dbReference type="PANTHER" id="PTHR10760:SF1">
    <property type="entry name" value="TORSIN-4A"/>
    <property type="match status" value="1"/>
</dbReference>
<dbReference type="InterPro" id="IPR049337">
    <property type="entry name" value="TOR1A_C"/>
</dbReference>
<comment type="caution">
    <text evidence="10">The sequence shown here is derived from an EMBL/GenBank/DDBJ whole genome shotgun (WGS) entry which is preliminary data.</text>
</comment>
<dbReference type="InterPro" id="IPR010448">
    <property type="entry name" value="Torsin"/>
</dbReference>
<dbReference type="GO" id="GO:0012505">
    <property type="term" value="C:endomembrane system"/>
    <property type="evidence" value="ECO:0007669"/>
    <property type="project" value="UniProtKB-ARBA"/>
</dbReference>
<dbReference type="Gene3D" id="3.40.50.300">
    <property type="entry name" value="P-loop containing nucleotide triphosphate hydrolases"/>
    <property type="match status" value="1"/>
</dbReference>
<comment type="subcellular location">
    <subcellularLocation>
        <location evidence="1">Membrane</location>
        <topology evidence="1">Single-pass membrane protein</topology>
    </subcellularLocation>
</comment>
<dbReference type="EMBL" id="JBHFQA010000010">
    <property type="protein sequence ID" value="KAL2091822.1"/>
    <property type="molecule type" value="Genomic_DNA"/>
</dbReference>
<dbReference type="GO" id="GO:0005524">
    <property type="term" value="F:ATP binding"/>
    <property type="evidence" value="ECO:0007669"/>
    <property type="project" value="UniProtKB-KW"/>
</dbReference>
<dbReference type="Pfam" id="PF21376">
    <property type="entry name" value="TOR1A_C"/>
    <property type="match status" value="1"/>
</dbReference>